<organism evidence="3 4">
    <name type="scientific">Luteolibacter rhizosphaerae</name>
    <dbReference type="NCBI Taxonomy" id="2989719"/>
    <lineage>
        <taxon>Bacteria</taxon>
        <taxon>Pseudomonadati</taxon>
        <taxon>Verrucomicrobiota</taxon>
        <taxon>Verrucomicrobiia</taxon>
        <taxon>Verrucomicrobiales</taxon>
        <taxon>Verrucomicrobiaceae</taxon>
        <taxon>Luteolibacter</taxon>
    </lineage>
</organism>
<feature type="domain" description="Ice-binding protein C-terminal" evidence="2">
    <location>
        <begin position="244"/>
        <end position="266"/>
    </location>
</feature>
<dbReference type="Pfam" id="PF07589">
    <property type="entry name" value="PEP-CTERM"/>
    <property type="match status" value="1"/>
</dbReference>
<keyword evidence="4" id="KW-1185">Reference proteome</keyword>
<reference evidence="3" key="1">
    <citation type="submission" date="2022-10" db="EMBL/GenBank/DDBJ databases">
        <title>Luteolibacter sp. GHJ8, whole genome shotgun sequencing project.</title>
        <authorList>
            <person name="Zhao G."/>
            <person name="Shen L."/>
        </authorList>
    </citation>
    <scope>NUCLEOTIDE SEQUENCE</scope>
    <source>
        <strain evidence="3">GHJ8</strain>
    </source>
</reference>
<feature type="signal peptide" evidence="1">
    <location>
        <begin position="1"/>
        <end position="21"/>
    </location>
</feature>
<evidence type="ECO:0000256" key="1">
    <source>
        <dbReference type="SAM" id="SignalP"/>
    </source>
</evidence>
<sequence length="266" mass="27810">MKLIPILAASFLHALAGTAGAQIVNIDFDEFSTNQVYQGSAAANDPNGAASIWNRLSGNSAGSGSVNGLNLLDSDGEETGIGISFGISGSYHSGSNPLQPGQQQLGPYEDLMTDYVFISATTPADVITRTGLITGLDPGKLYDIYFYGQGNNFLDAYSEGQNSLFTVDGISQQTSWDEVVGGDGQLVEGIEYVRFSVTANLSGEISFDWSNVVAGPGGNVATDLDGNASRFGVLNAIQIVDVAAVPEPSAMLLGGIGMLALLRRRR</sequence>
<proteinExistence type="predicted"/>
<dbReference type="RefSeq" id="WP_264510452.1">
    <property type="nucleotide sequence ID" value="NZ_JAPDDR010000001.1"/>
</dbReference>
<name>A0ABT3FXB9_9BACT</name>
<dbReference type="InterPro" id="IPR013424">
    <property type="entry name" value="Ice-binding_C"/>
</dbReference>
<evidence type="ECO:0000313" key="4">
    <source>
        <dbReference type="Proteomes" id="UP001165653"/>
    </source>
</evidence>
<evidence type="ECO:0000313" key="3">
    <source>
        <dbReference type="EMBL" id="MCW1912235.1"/>
    </source>
</evidence>
<protein>
    <submittedName>
        <fullName evidence="3">PEP-CTERM sorting domain-containing protein</fullName>
    </submittedName>
</protein>
<dbReference type="Proteomes" id="UP001165653">
    <property type="component" value="Unassembled WGS sequence"/>
</dbReference>
<evidence type="ECO:0000259" key="2">
    <source>
        <dbReference type="Pfam" id="PF07589"/>
    </source>
</evidence>
<gene>
    <name evidence="3" type="ORF">OJ996_01535</name>
</gene>
<comment type="caution">
    <text evidence="3">The sequence shown here is derived from an EMBL/GenBank/DDBJ whole genome shotgun (WGS) entry which is preliminary data.</text>
</comment>
<feature type="chain" id="PRO_5047372303" evidence="1">
    <location>
        <begin position="22"/>
        <end position="266"/>
    </location>
</feature>
<dbReference type="EMBL" id="JAPDDR010000001">
    <property type="protein sequence ID" value="MCW1912235.1"/>
    <property type="molecule type" value="Genomic_DNA"/>
</dbReference>
<accession>A0ABT3FXB9</accession>
<keyword evidence="1" id="KW-0732">Signal</keyword>